<dbReference type="PANTHER" id="PTHR43135">
    <property type="entry name" value="ALPHA-D-RIBOSE 1-METHYLPHOSPHONATE 5-TRIPHOSPHATE DIPHOSPHATASE"/>
    <property type="match status" value="1"/>
</dbReference>
<sequence length="982" mass="108444">MMSILNKTVTTACAALLVWALIPPVFGQENVTPNGIADNRERAYAFTGANIYQADGSIMNSGTLLIRAGRIVEVNENNSVPDGFFEIDLSGRYIYPGLIDIYTDYGIPELEREDNNGAAENLFPSDRAFNVNDAIRSNFRASTVFTHDEEERAKYRELGFSSVLSLRPDGIARGTSALIALGNKNTNESIVASDSAAHYSLDKGSSAQSMPSSLMGAFALLRQTYLDAQWFDSQNPRPFTDDSLEAWIRTQELPQIMEAGNWQEALTADRIGDEFNTQYLLKTAGDSYRHADLIKDTGATLIVPIDFPEAPKVDDTLTADEVSFEDLKHWELAPFNAPILAENDIPFAITSSGAKADFWNNLRTAVQNGLPQNQAIDAITRIPADALGLTEIVGQLTPSALANFIVTTKPLFTEGSIILENWIQGERYVINSSYDDREGVYELVIEDQGFQLELSFNEGNPLAELILFDGESRQVNLDLTDDLISLSFVIDNEGNRTRLSGWPEGNGWRGTGRAPNGALVDWRLIRSGNLEAEETGSGSDELAELPSPVLYPFSAYGRQAVPEQQDFLVRGATVWTNEDEGVVVTDVLVLDGRIAEVGDDLSAGGTPIIEAAGKHLTPGIIDEHSHIALFNINEGQANSSMVRMKDVVNSENINIYRNLAGGVVAAQLLHGSANPIGGQSAIIKMRWGGSAQDLLIEEADGFIKFALGENVKRSRNPASIRYPQTRMGVEQVFVNAFSQAQEYERAWDEYNSLSRTQRRNAVQPRRDLVKETMLEILKGERFVTSHSYVQSEINMLMHIADNFDFNINTFTHILEGYKVADKMAQHGAGGSTFSDWWGYKWEVRYAIPYNAALMQQAGVVVALNSDDAEMSRRLNQEAAKAVKYGNVSEVDALKMVTLNPAILLHLDDRMGSIREGKDADLVLWSDHPLSVYAVAETTWIEGAPYYDREEDMLLRQRIASERARIIASITRDEPSASNVASK</sequence>
<organism evidence="2">
    <name type="scientific">marine metagenome</name>
    <dbReference type="NCBI Taxonomy" id="408172"/>
    <lineage>
        <taxon>unclassified sequences</taxon>
        <taxon>metagenomes</taxon>
        <taxon>ecological metagenomes</taxon>
    </lineage>
</organism>
<gene>
    <name evidence="2" type="ORF">METZ01_LOCUS47131</name>
</gene>
<dbReference type="InterPro" id="IPR032466">
    <property type="entry name" value="Metal_Hydrolase"/>
</dbReference>
<feature type="domain" description="Amidohydrolase-related" evidence="1">
    <location>
        <begin position="854"/>
        <end position="930"/>
    </location>
</feature>
<name>A0A381RWB9_9ZZZZ</name>
<dbReference type="SUPFAM" id="SSF51338">
    <property type="entry name" value="Composite domain of metallo-dependent hydrolases"/>
    <property type="match status" value="2"/>
</dbReference>
<dbReference type="Gene3D" id="2.30.40.10">
    <property type="entry name" value="Urease, subunit C, domain 1"/>
    <property type="match status" value="1"/>
</dbReference>
<dbReference type="InterPro" id="IPR006680">
    <property type="entry name" value="Amidohydro-rel"/>
</dbReference>
<dbReference type="InterPro" id="IPR011059">
    <property type="entry name" value="Metal-dep_hydrolase_composite"/>
</dbReference>
<evidence type="ECO:0000259" key="1">
    <source>
        <dbReference type="Pfam" id="PF01979"/>
    </source>
</evidence>
<dbReference type="Gene3D" id="3.20.20.140">
    <property type="entry name" value="Metal-dependent hydrolases"/>
    <property type="match status" value="2"/>
</dbReference>
<dbReference type="GO" id="GO:0016810">
    <property type="term" value="F:hydrolase activity, acting on carbon-nitrogen (but not peptide) bonds"/>
    <property type="evidence" value="ECO:0007669"/>
    <property type="project" value="InterPro"/>
</dbReference>
<dbReference type="InterPro" id="IPR051781">
    <property type="entry name" value="Metallo-dep_Hydrolase"/>
</dbReference>
<dbReference type="Pfam" id="PF01979">
    <property type="entry name" value="Amidohydro_1"/>
    <property type="match status" value="1"/>
</dbReference>
<dbReference type="SUPFAM" id="SSF51556">
    <property type="entry name" value="Metallo-dependent hydrolases"/>
    <property type="match status" value="1"/>
</dbReference>
<reference evidence="2" key="1">
    <citation type="submission" date="2018-05" db="EMBL/GenBank/DDBJ databases">
        <authorList>
            <person name="Lanie J.A."/>
            <person name="Ng W.-L."/>
            <person name="Kazmierczak K.M."/>
            <person name="Andrzejewski T.M."/>
            <person name="Davidsen T.M."/>
            <person name="Wayne K.J."/>
            <person name="Tettelin H."/>
            <person name="Glass J.I."/>
            <person name="Rusch D."/>
            <person name="Podicherti R."/>
            <person name="Tsui H.-C.T."/>
            <person name="Winkler M.E."/>
        </authorList>
    </citation>
    <scope>NUCLEOTIDE SEQUENCE</scope>
</reference>
<dbReference type="AlphaFoldDB" id="A0A381RWB9"/>
<accession>A0A381RWB9</accession>
<dbReference type="EMBL" id="UINC01002220">
    <property type="protein sequence ID" value="SUZ94277.1"/>
    <property type="molecule type" value="Genomic_DNA"/>
</dbReference>
<proteinExistence type="predicted"/>
<protein>
    <recommendedName>
        <fullName evidence="1">Amidohydrolase-related domain-containing protein</fullName>
    </recommendedName>
</protein>
<evidence type="ECO:0000313" key="2">
    <source>
        <dbReference type="EMBL" id="SUZ94277.1"/>
    </source>
</evidence>
<dbReference type="PANTHER" id="PTHR43135:SF3">
    <property type="entry name" value="ALPHA-D-RIBOSE 1-METHYLPHOSPHONATE 5-TRIPHOSPHATE DIPHOSPHATASE"/>
    <property type="match status" value="1"/>
</dbReference>